<comment type="caution">
    <text evidence="2">The sequence shown here is derived from an EMBL/GenBank/DDBJ whole genome shotgun (WGS) entry which is preliminary data.</text>
</comment>
<reference evidence="2 3" key="1">
    <citation type="journal article" date="2018" name="Nat. Biotechnol.">
        <title>A standardized bacterial taxonomy based on genome phylogeny substantially revises the tree of life.</title>
        <authorList>
            <person name="Parks D.H."/>
            <person name="Chuvochina M."/>
            <person name="Waite D.W."/>
            <person name="Rinke C."/>
            <person name="Skarshewski A."/>
            <person name="Chaumeil P.A."/>
            <person name="Hugenholtz P."/>
        </authorList>
    </citation>
    <scope>NUCLEOTIDE SEQUENCE [LARGE SCALE GENOMIC DNA]</scope>
    <source>
        <strain evidence="2">UBA8781</strain>
    </source>
</reference>
<dbReference type="PANTHER" id="PTHR37308">
    <property type="entry name" value="INTEGRAL MEMBRANE PROTEIN"/>
    <property type="match status" value="1"/>
</dbReference>
<proteinExistence type="predicted"/>
<dbReference type="OrthoDB" id="9793746at2"/>
<feature type="transmembrane region" description="Helical" evidence="1">
    <location>
        <begin position="92"/>
        <end position="109"/>
    </location>
</feature>
<accession>A0A3D1JKT0</accession>
<name>A0A3D1JKT0_9CHLR</name>
<evidence type="ECO:0000313" key="2">
    <source>
        <dbReference type="EMBL" id="HCE18256.1"/>
    </source>
</evidence>
<dbReference type="EMBL" id="DPBP01000041">
    <property type="protein sequence ID" value="HCE18256.1"/>
    <property type="molecule type" value="Genomic_DNA"/>
</dbReference>
<gene>
    <name evidence="2" type="ORF">DEQ80_10390</name>
</gene>
<feature type="transmembrane region" description="Helical" evidence="1">
    <location>
        <begin position="186"/>
        <end position="206"/>
    </location>
</feature>
<keyword evidence="1" id="KW-1133">Transmembrane helix</keyword>
<feature type="transmembrane region" description="Helical" evidence="1">
    <location>
        <begin position="63"/>
        <end position="86"/>
    </location>
</feature>
<feature type="transmembrane region" description="Helical" evidence="1">
    <location>
        <begin position="146"/>
        <end position="174"/>
    </location>
</feature>
<feature type="transmembrane region" description="Helical" evidence="1">
    <location>
        <begin position="116"/>
        <end position="134"/>
    </location>
</feature>
<dbReference type="Pfam" id="PF04018">
    <property type="entry name" value="VCA0040-like"/>
    <property type="match status" value="1"/>
</dbReference>
<dbReference type="Proteomes" id="UP000264141">
    <property type="component" value="Unassembled WGS sequence"/>
</dbReference>
<keyword evidence="1" id="KW-0472">Membrane</keyword>
<feature type="transmembrane region" description="Helical" evidence="1">
    <location>
        <begin position="265"/>
        <end position="287"/>
    </location>
</feature>
<dbReference type="STRING" id="229919.GCA_001050195_00212"/>
<dbReference type="AlphaFoldDB" id="A0A3D1JKT0"/>
<dbReference type="PANTHER" id="PTHR37308:SF1">
    <property type="entry name" value="POLYPRENYL-PHOSPHATE TRANSPORTER"/>
    <property type="match status" value="1"/>
</dbReference>
<organism evidence="2 3">
    <name type="scientific">Anaerolinea thermolimosa</name>
    <dbReference type="NCBI Taxonomy" id="229919"/>
    <lineage>
        <taxon>Bacteria</taxon>
        <taxon>Bacillati</taxon>
        <taxon>Chloroflexota</taxon>
        <taxon>Anaerolineae</taxon>
        <taxon>Anaerolineales</taxon>
        <taxon>Anaerolineaceae</taxon>
        <taxon>Anaerolinea</taxon>
    </lineage>
</organism>
<protein>
    <submittedName>
        <fullName evidence="2">DUF368 domain-containing protein</fullName>
    </submittedName>
</protein>
<keyword evidence="1" id="KW-0812">Transmembrane</keyword>
<evidence type="ECO:0000313" key="3">
    <source>
        <dbReference type="Proteomes" id="UP000264141"/>
    </source>
</evidence>
<evidence type="ECO:0000256" key="1">
    <source>
        <dbReference type="SAM" id="Phobius"/>
    </source>
</evidence>
<sequence length="293" mass="31647">MSLRGFFMGAADVVPGVSGGTIALLSGIYDELLEAIHAVDGKFVKRLLSFRWREALGAFPWKFLLALAAGIGLAVFTLGRVLHALLDTHPERVWAFFFGLVAASAVVVVRRVRRLTLAGLAGMVLSAVGAYLLLGLAPARTPDEPWFFFVSGSLAVCAMILPGISGALVLVLLGKYEPVLRAVLHLDFSTLGLVALGGMMGLLSFARLLRWLLWRFHDVTVACLAGFMLGSLRKIWPWKEAPAELEGGADAWMVNRLPAEWSPEVGLTLALMVVGFLLVVGIELAGWRLRARG</sequence>
<dbReference type="InterPro" id="IPR007163">
    <property type="entry name" value="VCA0040-like"/>
</dbReference>